<reference evidence="2" key="1">
    <citation type="submission" date="2017-04" db="EMBL/GenBank/DDBJ databases">
        <title>Function of individual gut microbiota members based on whole genome sequencing of pure cultures obtained from chicken caecum.</title>
        <authorList>
            <person name="Medvecky M."/>
            <person name="Cejkova D."/>
            <person name="Polansky O."/>
            <person name="Karasova D."/>
            <person name="Kubasova T."/>
            <person name="Cizek A."/>
            <person name="Rychlik I."/>
        </authorList>
    </citation>
    <scope>NUCLEOTIDE SEQUENCE [LARGE SCALE GENOMIC DNA]</scope>
    <source>
        <strain evidence="2">An199</strain>
    </source>
</reference>
<evidence type="ECO:0000313" key="1">
    <source>
        <dbReference type="EMBL" id="OUP22896.1"/>
    </source>
</evidence>
<proteinExistence type="predicted"/>
<dbReference type="Proteomes" id="UP000195950">
    <property type="component" value="Unassembled WGS sequence"/>
</dbReference>
<organism evidence="1 2">
    <name type="scientific">Parabacteroides distasonis</name>
    <dbReference type="NCBI Taxonomy" id="823"/>
    <lineage>
        <taxon>Bacteria</taxon>
        <taxon>Pseudomonadati</taxon>
        <taxon>Bacteroidota</taxon>
        <taxon>Bacteroidia</taxon>
        <taxon>Bacteroidales</taxon>
        <taxon>Tannerellaceae</taxon>
        <taxon>Parabacteroides</taxon>
    </lineage>
</organism>
<accession>A0A1Y4ITU5</accession>
<name>A0A1Y4ITU5_PARDI</name>
<dbReference type="RefSeq" id="WP_034531581.1">
    <property type="nucleotide sequence ID" value="NZ_NFJX01000001.1"/>
</dbReference>
<dbReference type="EMBL" id="NFJX01000001">
    <property type="protein sequence ID" value="OUP22896.1"/>
    <property type="molecule type" value="Genomic_DNA"/>
</dbReference>
<evidence type="ECO:0000313" key="2">
    <source>
        <dbReference type="Proteomes" id="UP000195950"/>
    </source>
</evidence>
<protein>
    <submittedName>
        <fullName evidence="1">Uncharacterized protein</fullName>
    </submittedName>
</protein>
<gene>
    <name evidence="1" type="ORF">B5F32_01515</name>
</gene>
<comment type="caution">
    <text evidence="1">The sequence shown here is derived from an EMBL/GenBank/DDBJ whole genome shotgun (WGS) entry which is preliminary data.</text>
</comment>
<sequence>MIICLNDIQLLFHTPAKVTCREYKIGRLNVPKSDPKCGKHPDRILETSFRILSGEDVDASFLLCDNVRRYEDGKDAEIIKPSQTAA</sequence>
<dbReference type="AlphaFoldDB" id="A0A1Y4ITU5"/>